<dbReference type="Proteomes" id="UP001527925">
    <property type="component" value="Unassembled WGS sequence"/>
</dbReference>
<organism evidence="2 3">
    <name type="scientific">Polyrhizophydium stewartii</name>
    <dbReference type="NCBI Taxonomy" id="2732419"/>
    <lineage>
        <taxon>Eukaryota</taxon>
        <taxon>Fungi</taxon>
        <taxon>Fungi incertae sedis</taxon>
        <taxon>Chytridiomycota</taxon>
        <taxon>Chytridiomycota incertae sedis</taxon>
        <taxon>Chytridiomycetes</taxon>
        <taxon>Rhizophydiales</taxon>
        <taxon>Rhizophydiales incertae sedis</taxon>
        <taxon>Polyrhizophydium</taxon>
    </lineage>
</organism>
<feature type="region of interest" description="Disordered" evidence="1">
    <location>
        <begin position="492"/>
        <end position="514"/>
    </location>
</feature>
<evidence type="ECO:0000256" key="1">
    <source>
        <dbReference type="SAM" id="MobiDB-lite"/>
    </source>
</evidence>
<proteinExistence type="predicted"/>
<dbReference type="PANTHER" id="PTHR37327:SF1">
    <property type="entry name" value="MICROTUBULE INTERACTING AND TRANSPORT DOMAIN-CONTAINING PROTEIN"/>
    <property type="match status" value="1"/>
</dbReference>
<gene>
    <name evidence="2" type="ORF">HK105_207611</name>
</gene>
<reference evidence="2 3" key="1">
    <citation type="submission" date="2023-09" db="EMBL/GenBank/DDBJ databases">
        <title>Pangenome analysis of Batrachochytrium dendrobatidis and related Chytrids.</title>
        <authorList>
            <person name="Yacoub M.N."/>
            <person name="Stajich J.E."/>
            <person name="James T.Y."/>
        </authorList>
    </citation>
    <scope>NUCLEOTIDE SEQUENCE [LARGE SCALE GENOMIC DNA]</scope>
    <source>
        <strain evidence="2 3">JEL0888</strain>
    </source>
</reference>
<name>A0ABR4N0B9_9FUNG</name>
<dbReference type="PANTHER" id="PTHR37327">
    <property type="entry name" value="CHROMOSOME 1, WHOLE GENOME SHOTGUN SEQUENCE"/>
    <property type="match status" value="1"/>
</dbReference>
<feature type="compositionally biased region" description="Gly residues" evidence="1">
    <location>
        <begin position="427"/>
        <end position="453"/>
    </location>
</feature>
<evidence type="ECO:0000313" key="3">
    <source>
        <dbReference type="Proteomes" id="UP001527925"/>
    </source>
</evidence>
<protein>
    <submittedName>
        <fullName evidence="2">Uncharacterized protein</fullName>
    </submittedName>
</protein>
<dbReference type="EMBL" id="JADGIZ020000055">
    <property type="protein sequence ID" value="KAL2912940.1"/>
    <property type="molecule type" value="Genomic_DNA"/>
</dbReference>
<feature type="region of interest" description="Disordered" evidence="1">
    <location>
        <begin position="411"/>
        <end position="453"/>
    </location>
</feature>
<feature type="compositionally biased region" description="Basic and acidic residues" evidence="1">
    <location>
        <begin position="411"/>
        <end position="423"/>
    </location>
</feature>
<evidence type="ECO:0000313" key="2">
    <source>
        <dbReference type="EMBL" id="KAL2912940.1"/>
    </source>
</evidence>
<keyword evidence="3" id="KW-1185">Reference proteome</keyword>
<accession>A0ABR4N0B9</accession>
<comment type="caution">
    <text evidence="2">The sequence shown here is derived from an EMBL/GenBank/DDBJ whole genome shotgun (WGS) entry which is preliminary data.</text>
</comment>
<sequence>MSEEAVRADNQQFHKLALERYLPVVRDLSDILVDISHEERLSRIPFARPRRRRLNPHLAPQRSSAATDSLMLALPSAAPRSAAPSVSAAPPSALASAGTAPSPLHFSGHGSGPSSSGSGASYFAANPPAVAAQIQAPASSAPHCAAPVSAGSAAFPSLHLAALDLDPSNPRISVDDKHAIMNIRDQYVARVNVLIANLPPEVTYIYTHPPRQTAPQLRLPHAQPHARTTGFEASFLNIMRHDLSRLPVPSPFSFDPLIRPLQIMQRLAKSMTHGEFITPQLYIPADVWCQPGARIAFLDLKCSVFGQLFVPLGRLKSYQQDDPDVTSIRSFNRAIEDYESATDAARIQLVKRLKFLAADDDAKLGGAFGDVLGGPSAPDPAQAIATPTTGRDRFIMNWSVKLQKSFEKFTGKEGRGAAARHDVSSGLAGGSGGGSPSGQGAGGPSAAAAGGGSGASAKMQTLISYRDIMTRFLIESCLVFAYWVDKVTTRSGGSDDDLASDDLPSLPGRGAPSQLVQTPEARHVRNKLKKLLTFYDSVVCVMLARDLHELVDRFTRKIRKVSNI</sequence>
<feature type="region of interest" description="Disordered" evidence="1">
    <location>
        <begin position="81"/>
        <end position="119"/>
    </location>
</feature>